<reference evidence="2" key="1">
    <citation type="journal article" date="2005" name="Nature">
        <title>The map-based sequence of the rice genome.</title>
        <authorList>
            <consortium name="International rice genome sequencing project (IRGSP)"/>
            <person name="Matsumoto T."/>
            <person name="Wu J."/>
            <person name="Kanamori H."/>
            <person name="Katayose Y."/>
            <person name="Fujisawa M."/>
            <person name="Namiki N."/>
            <person name="Mizuno H."/>
            <person name="Yamamoto K."/>
            <person name="Antonio B.A."/>
            <person name="Baba T."/>
            <person name="Sakata K."/>
            <person name="Nagamura Y."/>
            <person name="Aoki H."/>
            <person name="Arikawa K."/>
            <person name="Arita K."/>
            <person name="Bito T."/>
            <person name="Chiden Y."/>
            <person name="Fujitsuka N."/>
            <person name="Fukunaka R."/>
            <person name="Hamada M."/>
            <person name="Harada C."/>
            <person name="Hayashi A."/>
            <person name="Hijishita S."/>
            <person name="Honda M."/>
            <person name="Hosokawa S."/>
            <person name="Ichikawa Y."/>
            <person name="Idonuma A."/>
            <person name="Iijima M."/>
            <person name="Ikeda M."/>
            <person name="Ikeno M."/>
            <person name="Ito K."/>
            <person name="Ito S."/>
            <person name="Ito T."/>
            <person name="Ito Y."/>
            <person name="Ito Y."/>
            <person name="Iwabuchi A."/>
            <person name="Kamiya K."/>
            <person name="Karasawa W."/>
            <person name="Kurita K."/>
            <person name="Katagiri S."/>
            <person name="Kikuta A."/>
            <person name="Kobayashi H."/>
            <person name="Kobayashi N."/>
            <person name="Machita K."/>
            <person name="Maehara T."/>
            <person name="Masukawa M."/>
            <person name="Mizubayashi T."/>
            <person name="Mukai Y."/>
            <person name="Nagasaki H."/>
            <person name="Nagata Y."/>
            <person name="Naito S."/>
            <person name="Nakashima M."/>
            <person name="Nakama Y."/>
            <person name="Nakamichi Y."/>
            <person name="Nakamura M."/>
            <person name="Meguro A."/>
            <person name="Negishi M."/>
            <person name="Ohta I."/>
            <person name="Ohta T."/>
            <person name="Okamoto M."/>
            <person name="Ono N."/>
            <person name="Saji S."/>
            <person name="Sakaguchi M."/>
            <person name="Sakai K."/>
            <person name="Shibata M."/>
            <person name="Shimokawa T."/>
            <person name="Song J."/>
            <person name="Takazaki Y."/>
            <person name="Terasawa K."/>
            <person name="Tsugane M."/>
            <person name="Tsuji K."/>
            <person name="Ueda S."/>
            <person name="Waki K."/>
            <person name="Yamagata H."/>
            <person name="Yamamoto M."/>
            <person name="Yamamoto S."/>
            <person name="Yamane H."/>
            <person name="Yoshiki S."/>
            <person name="Yoshihara R."/>
            <person name="Yukawa K."/>
            <person name="Zhong H."/>
            <person name="Yano M."/>
            <person name="Yuan Q."/>
            <person name="Ouyang S."/>
            <person name="Liu J."/>
            <person name="Jones K.M."/>
            <person name="Gansberger K."/>
            <person name="Moffat K."/>
            <person name="Hill J."/>
            <person name="Bera J."/>
            <person name="Fadrosh D."/>
            <person name="Jin S."/>
            <person name="Johri S."/>
            <person name="Kim M."/>
            <person name="Overton L."/>
            <person name="Reardon M."/>
            <person name="Tsitrin T."/>
            <person name="Vuong H."/>
            <person name="Weaver B."/>
            <person name="Ciecko A."/>
            <person name="Tallon L."/>
            <person name="Jackson J."/>
            <person name="Pai G."/>
            <person name="Aken S.V."/>
            <person name="Utterback T."/>
            <person name="Reidmuller S."/>
            <person name="Feldblyum T."/>
            <person name="Hsiao J."/>
            <person name="Zismann V."/>
            <person name="Iobst S."/>
            <person name="de Vazeille A.R."/>
            <person name="Buell C.R."/>
            <person name="Ying K."/>
            <person name="Li Y."/>
            <person name="Lu T."/>
            <person name="Huang Y."/>
            <person name="Zhao Q."/>
            <person name="Feng Q."/>
            <person name="Zhang L."/>
            <person name="Zhu J."/>
            <person name="Weng Q."/>
            <person name="Mu J."/>
            <person name="Lu Y."/>
            <person name="Fan D."/>
            <person name="Liu Y."/>
            <person name="Guan J."/>
            <person name="Zhang Y."/>
            <person name="Yu S."/>
            <person name="Liu X."/>
            <person name="Zhang Y."/>
            <person name="Hong G."/>
            <person name="Han B."/>
            <person name="Choisne N."/>
            <person name="Demange N."/>
            <person name="Orjeda G."/>
            <person name="Samain S."/>
            <person name="Cattolico L."/>
            <person name="Pelletier E."/>
            <person name="Couloux A."/>
            <person name="Segurens B."/>
            <person name="Wincker P."/>
            <person name="D'Hont A."/>
            <person name="Scarpelli C."/>
            <person name="Weissenbach J."/>
            <person name="Salanoubat M."/>
            <person name="Quetier F."/>
            <person name="Yu Y."/>
            <person name="Kim H.R."/>
            <person name="Rambo T."/>
            <person name="Currie J."/>
            <person name="Collura K."/>
            <person name="Luo M."/>
            <person name="Yang T."/>
            <person name="Ammiraju J.S.S."/>
            <person name="Engler F."/>
            <person name="Soderlund C."/>
            <person name="Wing R.A."/>
            <person name="Palmer L.E."/>
            <person name="de la Bastide M."/>
            <person name="Spiegel L."/>
            <person name="Nascimento L."/>
            <person name="Zutavern T."/>
            <person name="O'Shaughnessy A."/>
            <person name="Dike S."/>
            <person name="Dedhia N."/>
            <person name="Preston R."/>
            <person name="Balija V."/>
            <person name="McCombie W.R."/>
            <person name="Chow T."/>
            <person name="Chen H."/>
            <person name="Chung M."/>
            <person name="Chen C."/>
            <person name="Shaw J."/>
            <person name="Wu H."/>
            <person name="Hsiao K."/>
            <person name="Chao Y."/>
            <person name="Chu M."/>
            <person name="Cheng C."/>
            <person name="Hour A."/>
            <person name="Lee P."/>
            <person name="Lin S."/>
            <person name="Lin Y."/>
            <person name="Liou J."/>
            <person name="Liu S."/>
            <person name="Hsing Y."/>
            <person name="Raghuvanshi S."/>
            <person name="Mohanty A."/>
            <person name="Bharti A.K."/>
            <person name="Gaur A."/>
            <person name="Gupta V."/>
            <person name="Kumar D."/>
            <person name="Ravi V."/>
            <person name="Vij S."/>
            <person name="Kapur A."/>
            <person name="Khurana P."/>
            <person name="Khurana P."/>
            <person name="Khurana J.P."/>
            <person name="Tyagi A.K."/>
            <person name="Gaikwad K."/>
            <person name="Singh A."/>
            <person name="Dalal V."/>
            <person name="Srivastava S."/>
            <person name="Dixit A."/>
            <person name="Pal A.K."/>
            <person name="Ghazi I.A."/>
            <person name="Yadav M."/>
            <person name="Pandit A."/>
            <person name="Bhargava A."/>
            <person name="Sureshbabu K."/>
            <person name="Batra K."/>
            <person name="Sharma T.R."/>
            <person name="Mohapatra T."/>
            <person name="Singh N.K."/>
            <person name="Messing J."/>
            <person name="Nelson A.B."/>
            <person name="Fuks G."/>
            <person name="Kavchok S."/>
            <person name="Keizer G."/>
            <person name="Linton E."/>
            <person name="Llaca V."/>
            <person name="Song R."/>
            <person name="Tanyolac B."/>
            <person name="Young S."/>
            <person name="Ho-Il K."/>
            <person name="Hahn J.H."/>
            <person name="Sangsakoo G."/>
            <person name="Vanavichit A."/>
            <person name="de Mattos Luiz.A.T."/>
            <person name="Zimmer P.D."/>
            <person name="Malone G."/>
            <person name="Dellagostin O."/>
            <person name="de Oliveira A.C."/>
            <person name="Bevan M."/>
            <person name="Bancroft I."/>
            <person name="Minx P."/>
            <person name="Cordum H."/>
            <person name="Wilson R."/>
            <person name="Cheng Z."/>
            <person name="Jin W."/>
            <person name="Jiang J."/>
            <person name="Leong S.A."/>
            <person name="Iwama H."/>
            <person name="Gojobori T."/>
            <person name="Itoh T."/>
            <person name="Niimura Y."/>
            <person name="Fujii Y."/>
            <person name="Habara T."/>
            <person name="Sakai H."/>
            <person name="Sato Y."/>
            <person name="Wilson G."/>
            <person name="Kumar K."/>
            <person name="McCouch S."/>
            <person name="Juretic N."/>
            <person name="Hoen D."/>
            <person name="Wright S."/>
            <person name="Bruskiewich R."/>
            <person name="Bureau T."/>
            <person name="Miyao A."/>
            <person name="Hirochika H."/>
            <person name="Nishikawa T."/>
            <person name="Kadowaki K."/>
            <person name="Sugiura M."/>
            <person name="Burr B."/>
            <person name="Sasaki T."/>
        </authorList>
    </citation>
    <scope>NUCLEOTIDE SEQUENCE [LARGE SCALE GENOMIC DNA]</scope>
    <source>
        <strain evidence="2">cv. Nipponbare</strain>
    </source>
</reference>
<organism evidence="1 2">
    <name type="scientific">Oryza sativa subsp. japonica</name>
    <name type="common">Rice</name>
    <dbReference type="NCBI Taxonomy" id="39947"/>
    <lineage>
        <taxon>Eukaryota</taxon>
        <taxon>Viridiplantae</taxon>
        <taxon>Streptophyta</taxon>
        <taxon>Embryophyta</taxon>
        <taxon>Tracheophyta</taxon>
        <taxon>Spermatophyta</taxon>
        <taxon>Magnoliopsida</taxon>
        <taxon>Liliopsida</taxon>
        <taxon>Poales</taxon>
        <taxon>Poaceae</taxon>
        <taxon>BOP clade</taxon>
        <taxon>Oryzoideae</taxon>
        <taxon>Oryzeae</taxon>
        <taxon>Oryzinae</taxon>
        <taxon>Oryza</taxon>
        <taxon>Oryza sativa</taxon>
    </lineage>
</organism>
<accession>A0A0P0XAI3</accession>
<proteinExistence type="predicted"/>
<dbReference type="PaxDb" id="39947-A0A0P0XAI3"/>
<evidence type="ECO:0000313" key="1">
    <source>
        <dbReference type="EMBL" id="BAT03161.1"/>
    </source>
</evidence>
<gene>
    <name evidence="1" type="ordered locus">Os07g0672050</name>
    <name evidence="1" type="ORF">OSNPB_070672050</name>
</gene>
<dbReference type="InParanoid" id="A0A0P0XAI3"/>
<sequence>MGALILFGEFHKDVGGALGGGAVGMVPGEAPVEGADLRVDLAWECWQQISGLPKSSSSLSSSHAALSSSSLSPFLGQQLLQRLEGEWTLVPDTSYRGWGN</sequence>
<dbReference type="EMBL" id="AP014963">
    <property type="protein sequence ID" value="BAT03161.1"/>
    <property type="molecule type" value="Genomic_DNA"/>
</dbReference>
<reference evidence="1 2" key="3">
    <citation type="journal article" date="2013" name="Rice">
        <title>Improvement of the Oryza sativa Nipponbare reference genome using next generation sequence and optical map data.</title>
        <authorList>
            <person name="Kawahara Y."/>
            <person name="de la Bastide M."/>
            <person name="Hamilton J.P."/>
            <person name="Kanamori H."/>
            <person name="McCombie W.R."/>
            <person name="Ouyang S."/>
            <person name="Schwartz D.C."/>
            <person name="Tanaka T."/>
            <person name="Wu J."/>
            <person name="Zhou S."/>
            <person name="Childs K.L."/>
            <person name="Davidson R.M."/>
            <person name="Lin H."/>
            <person name="Quesada-Ocampo L."/>
            <person name="Vaillancourt B."/>
            <person name="Sakai H."/>
            <person name="Lee S.S."/>
            <person name="Kim J."/>
            <person name="Numa H."/>
            <person name="Itoh T."/>
            <person name="Buell C.R."/>
            <person name="Matsumoto T."/>
        </authorList>
    </citation>
    <scope>NUCLEOTIDE SEQUENCE [LARGE SCALE GENOMIC DNA]</scope>
    <source>
        <strain evidence="2">cv. Nipponbare</strain>
    </source>
</reference>
<dbReference type="AlphaFoldDB" id="A0A0P0XAI3"/>
<keyword evidence="2" id="KW-1185">Reference proteome</keyword>
<protein>
    <submittedName>
        <fullName evidence="1">Os07g0672050 protein</fullName>
    </submittedName>
</protein>
<reference evidence="1 2" key="2">
    <citation type="journal article" date="2013" name="Plant Cell Physiol.">
        <title>Rice Annotation Project Database (RAP-DB): an integrative and interactive database for rice genomics.</title>
        <authorList>
            <person name="Sakai H."/>
            <person name="Lee S.S."/>
            <person name="Tanaka T."/>
            <person name="Numa H."/>
            <person name="Kim J."/>
            <person name="Kawahara Y."/>
            <person name="Wakimoto H."/>
            <person name="Yang C.C."/>
            <person name="Iwamoto M."/>
            <person name="Abe T."/>
            <person name="Yamada Y."/>
            <person name="Muto A."/>
            <person name="Inokuchi H."/>
            <person name="Ikemura T."/>
            <person name="Matsumoto T."/>
            <person name="Sasaki T."/>
            <person name="Itoh T."/>
        </authorList>
    </citation>
    <scope>NUCLEOTIDE SEQUENCE [LARGE SCALE GENOMIC DNA]</scope>
    <source>
        <strain evidence="2">cv. Nipponbare</strain>
    </source>
</reference>
<dbReference type="Proteomes" id="UP000059680">
    <property type="component" value="Chromosome 7"/>
</dbReference>
<evidence type="ECO:0000313" key="2">
    <source>
        <dbReference type="Proteomes" id="UP000059680"/>
    </source>
</evidence>
<name>A0A0P0XAI3_ORYSJ</name>